<dbReference type="InterPro" id="IPR050291">
    <property type="entry name" value="CDF_Transporter"/>
</dbReference>
<dbReference type="Gene3D" id="3.30.70.1350">
    <property type="entry name" value="Cation efflux protein, cytoplasmic domain"/>
    <property type="match status" value="1"/>
</dbReference>
<comment type="subcellular location">
    <subcellularLocation>
        <location evidence="1">Membrane</location>
        <topology evidence="1">Multi-pass membrane protein</topology>
    </subcellularLocation>
</comment>
<dbReference type="InterPro" id="IPR036837">
    <property type="entry name" value="Cation_efflux_CTD_sf"/>
</dbReference>
<feature type="domain" description="Cation efflux protein transmembrane" evidence="8">
    <location>
        <begin position="26"/>
        <end position="216"/>
    </location>
</feature>
<dbReference type="SUPFAM" id="SSF161111">
    <property type="entry name" value="Cation efflux protein transmembrane domain-like"/>
    <property type="match status" value="1"/>
</dbReference>
<dbReference type="RefSeq" id="WP_014184397.1">
    <property type="nucleotide sequence ID" value="NC_016584.1"/>
</dbReference>
<keyword evidence="5 7" id="KW-1133">Transmembrane helix</keyword>
<keyword evidence="3" id="KW-0813">Transport</keyword>
<accession>G7WD97</accession>
<dbReference type="InterPro" id="IPR027469">
    <property type="entry name" value="Cation_efflux_TMD_sf"/>
</dbReference>
<reference evidence="11" key="1">
    <citation type="submission" date="2011-11" db="EMBL/GenBank/DDBJ databases">
        <title>Complete sequence of Desulfosporosinus orientis DSM 765.</title>
        <authorList>
            <person name="Lucas S."/>
            <person name="Han J."/>
            <person name="Lapidus A."/>
            <person name="Cheng J.-F."/>
            <person name="Goodwin L."/>
            <person name="Pitluck S."/>
            <person name="Peters L."/>
            <person name="Ovchinnikova G."/>
            <person name="Teshima H."/>
            <person name="Detter J.C."/>
            <person name="Han C."/>
            <person name="Tapia R."/>
            <person name="Land M."/>
            <person name="Hauser L."/>
            <person name="Kyrpides N."/>
            <person name="Ivanova N."/>
            <person name="Pagani I."/>
            <person name="Pester M."/>
            <person name="Spring S."/>
            <person name="Ollivier B."/>
            <person name="Rattei T."/>
            <person name="Klenk H.-P."/>
            <person name="Wagner M."/>
            <person name="Loy A."/>
            <person name="Woyke T."/>
        </authorList>
    </citation>
    <scope>NUCLEOTIDE SEQUENCE [LARGE SCALE GENOMIC DNA]</scope>
    <source>
        <strain evidence="11">ATCC 19365 / DSM 765 / NCIMB 8382 / VKM B-1628</strain>
    </source>
</reference>
<dbReference type="AlphaFoldDB" id="G7WD97"/>
<dbReference type="STRING" id="768706.Desor_1967"/>
<evidence type="ECO:0000313" key="10">
    <source>
        <dbReference type="EMBL" id="AET67582.1"/>
    </source>
</evidence>
<dbReference type="EMBL" id="CP003108">
    <property type="protein sequence ID" value="AET67582.1"/>
    <property type="molecule type" value="Genomic_DNA"/>
</dbReference>
<evidence type="ECO:0000256" key="5">
    <source>
        <dbReference type="ARBA" id="ARBA00022989"/>
    </source>
</evidence>
<feature type="transmembrane region" description="Helical" evidence="7">
    <location>
        <begin position="85"/>
        <end position="108"/>
    </location>
</feature>
<name>G7WD97_DESOD</name>
<comment type="similarity">
    <text evidence="2">Belongs to the cation diffusion facilitator (CDF) transporter (TC 2.A.4) family.</text>
</comment>
<dbReference type="PANTHER" id="PTHR43840:SF15">
    <property type="entry name" value="MITOCHONDRIAL METAL TRANSPORTER 1-RELATED"/>
    <property type="match status" value="1"/>
</dbReference>
<keyword evidence="6 7" id="KW-0472">Membrane</keyword>
<evidence type="ECO:0000259" key="9">
    <source>
        <dbReference type="Pfam" id="PF16916"/>
    </source>
</evidence>
<feature type="transmembrane region" description="Helical" evidence="7">
    <location>
        <begin position="186"/>
        <end position="208"/>
    </location>
</feature>
<evidence type="ECO:0000313" key="11">
    <source>
        <dbReference type="Proteomes" id="UP000006346"/>
    </source>
</evidence>
<evidence type="ECO:0000256" key="6">
    <source>
        <dbReference type="ARBA" id="ARBA00023136"/>
    </source>
</evidence>
<dbReference type="SUPFAM" id="SSF160240">
    <property type="entry name" value="Cation efflux protein cytoplasmic domain-like"/>
    <property type="match status" value="1"/>
</dbReference>
<evidence type="ECO:0000256" key="3">
    <source>
        <dbReference type="ARBA" id="ARBA00022448"/>
    </source>
</evidence>
<dbReference type="InterPro" id="IPR002524">
    <property type="entry name" value="Cation_efflux"/>
</dbReference>
<dbReference type="InterPro" id="IPR058533">
    <property type="entry name" value="Cation_efflux_TM"/>
</dbReference>
<dbReference type="PANTHER" id="PTHR43840">
    <property type="entry name" value="MITOCHONDRIAL METAL TRANSPORTER 1-RELATED"/>
    <property type="match status" value="1"/>
</dbReference>
<reference evidence="10 11" key="2">
    <citation type="journal article" date="2012" name="J. Bacteriol.">
        <title>Complete genome sequences of Desulfosporosinus orientis DSM765T, Desulfosporosinus youngiae DSM17734T, Desulfosporosinus meridiei DSM13257T, and Desulfosporosinus acidiphilus DSM22704T.</title>
        <authorList>
            <person name="Pester M."/>
            <person name="Brambilla E."/>
            <person name="Alazard D."/>
            <person name="Rattei T."/>
            <person name="Weinmaier T."/>
            <person name="Han J."/>
            <person name="Lucas S."/>
            <person name="Lapidus A."/>
            <person name="Cheng J.F."/>
            <person name="Goodwin L."/>
            <person name="Pitluck S."/>
            <person name="Peters L."/>
            <person name="Ovchinnikova G."/>
            <person name="Teshima H."/>
            <person name="Detter J.C."/>
            <person name="Han C.S."/>
            <person name="Tapia R."/>
            <person name="Land M.L."/>
            <person name="Hauser L."/>
            <person name="Kyrpides N.C."/>
            <person name="Ivanova N.N."/>
            <person name="Pagani I."/>
            <person name="Huntmann M."/>
            <person name="Wei C.L."/>
            <person name="Davenport K.W."/>
            <person name="Daligault H."/>
            <person name="Chain P.S."/>
            <person name="Chen A."/>
            <person name="Mavromatis K."/>
            <person name="Markowitz V."/>
            <person name="Szeto E."/>
            <person name="Mikhailova N."/>
            <person name="Pati A."/>
            <person name="Wagner M."/>
            <person name="Woyke T."/>
            <person name="Ollivier B."/>
            <person name="Klenk H.P."/>
            <person name="Spring S."/>
            <person name="Loy A."/>
        </authorList>
    </citation>
    <scope>NUCLEOTIDE SEQUENCE [LARGE SCALE GENOMIC DNA]</scope>
    <source>
        <strain evidence="11">ATCC 19365 / DSM 765 / NCIMB 8382 / VKM B-1628</strain>
    </source>
</reference>
<feature type="transmembrane region" description="Helical" evidence="7">
    <location>
        <begin position="54"/>
        <end position="73"/>
    </location>
</feature>
<dbReference type="eggNOG" id="COG0053">
    <property type="taxonomic scope" value="Bacteria"/>
</dbReference>
<dbReference type="Gene3D" id="1.20.1510.10">
    <property type="entry name" value="Cation efflux protein transmembrane domain"/>
    <property type="match status" value="1"/>
</dbReference>
<dbReference type="PATRIC" id="fig|768706.3.peg.1979"/>
<dbReference type="Pfam" id="PF16916">
    <property type="entry name" value="ZT_dimer"/>
    <property type="match status" value="1"/>
</dbReference>
<keyword evidence="4 7" id="KW-0812">Transmembrane</keyword>
<sequence length="306" mass="32976">MISFSAAKFSIDENRNKTGLLVGLTGIIINCLIFALELFSGIATGSTTLMADAFHNLIDSITAVLTVITFLVVRKPADSKHPFGFGRVEYLCSLFSGLFLLGIGAFFARSSFEKILHPSTVQFSVLAFSMMMIAMLLKLTYSLLNRKYARKISSPTLTAAFLDALGDVFVLTVAALSIFFTKLTGITVDGFLGLAVSGFILFSGYSVIKRAVSSLVGKAPDPAIAEMITAAMTKAPFVIGVHDLELHDYGPEKVIASIHVEVPAHIPLVKAHEVTSRTELDMKQQGVDLVIHIDPVISQDSGKELS</sequence>
<dbReference type="NCBIfam" id="TIGR01297">
    <property type="entry name" value="CDF"/>
    <property type="match status" value="1"/>
</dbReference>
<dbReference type="InterPro" id="IPR027470">
    <property type="entry name" value="Cation_efflux_CTD"/>
</dbReference>
<keyword evidence="11" id="KW-1185">Reference proteome</keyword>
<evidence type="ECO:0000256" key="1">
    <source>
        <dbReference type="ARBA" id="ARBA00004141"/>
    </source>
</evidence>
<dbReference type="HOGENOM" id="CLU_013430_3_4_9"/>
<evidence type="ECO:0000256" key="4">
    <source>
        <dbReference type="ARBA" id="ARBA00022692"/>
    </source>
</evidence>
<evidence type="ECO:0000259" key="8">
    <source>
        <dbReference type="Pfam" id="PF01545"/>
    </source>
</evidence>
<feature type="domain" description="Cation efflux protein cytoplasmic" evidence="9">
    <location>
        <begin position="220"/>
        <end position="295"/>
    </location>
</feature>
<dbReference type="KEGG" id="dor:Desor_1967"/>
<feature type="transmembrane region" description="Helical" evidence="7">
    <location>
        <begin position="20"/>
        <end position="42"/>
    </location>
</feature>
<dbReference type="OrthoDB" id="9806522at2"/>
<feature type="transmembrane region" description="Helical" evidence="7">
    <location>
        <begin position="156"/>
        <end position="180"/>
    </location>
</feature>
<dbReference type="Pfam" id="PF01545">
    <property type="entry name" value="Cation_efflux"/>
    <property type="match status" value="1"/>
</dbReference>
<evidence type="ECO:0000256" key="2">
    <source>
        <dbReference type="ARBA" id="ARBA00008114"/>
    </source>
</evidence>
<dbReference type="GO" id="GO:0008324">
    <property type="term" value="F:monoatomic cation transmembrane transporter activity"/>
    <property type="evidence" value="ECO:0007669"/>
    <property type="project" value="InterPro"/>
</dbReference>
<proteinExistence type="inferred from homology"/>
<organism evidence="10 11">
    <name type="scientific">Desulfosporosinus orientis (strain ATCC 19365 / DSM 765 / NCIMB 8382 / VKM B-1628 / Singapore I)</name>
    <name type="common">Desulfotomaculum orientis</name>
    <dbReference type="NCBI Taxonomy" id="768706"/>
    <lineage>
        <taxon>Bacteria</taxon>
        <taxon>Bacillati</taxon>
        <taxon>Bacillota</taxon>
        <taxon>Clostridia</taxon>
        <taxon>Eubacteriales</taxon>
        <taxon>Desulfitobacteriaceae</taxon>
        <taxon>Desulfosporosinus</taxon>
    </lineage>
</organism>
<protein>
    <submittedName>
        <fullName evidence="10">Cation diffusion facilitator family transporter</fullName>
    </submittedName>
</protein>
<dbReference type="Proteomes" id="UP000006346">
    <property type="component" value="Chromosome"/>
</dbReference>
<gene>
    <name evidence="10" type="ordered locus">Desor_1967</name>
</gene>
<dbReference type="GO" id="GO:0016020">
    <property type="term" value="C:membrane"/>
    <property type="evidence" value="ECO:0007669"/>
    <property type="project" value="UniProtKB-SubCell"/>
</dbReference>
<evidence type="ECO:0000256" key="7">
    <source>
        <dbReference type="SAM" id="Phobius"/>
    </source>
</evidence>
<feature type="transmembrane region" description="Helical" evidence="7">
    <location>
        <begin position="120"/>
        <end position="144"/>
    </location>
</feature>